<reference evidence="1" key="1">
    <citation type="submission" date="2023-07" db="EMBL/GenBank/DDBJ databases">
        <title>Black Yeasts Isolated from many extreme environments.</title>
        <authorList>
            <person name="Coleine C."/>
            <person name="Stajich J.E."/>
            <person name="Selbmann L."/>
        </authorList>
    </citation>
    <scope>NUCLEOTIDE SEQUENCE</scope>
    <source>
        <strain evidence="1">CCFEE 5485</strain>
    </source>
</reference>
<organism evidence="1 2">
    <name type="scientific">Recurvomyces mirabilis</name>
    <dbReference type="NCBI Taxonomy" id="574656"/>
    <lineage>
        <taxon>Eukaryota</taxon>
        <taxon>Fungi</taxon>
        <taxon>Dikarya</taxon>
        <taxon>Ascomycota</taxon>
        <taxon>Pezizomycotina</taxon>
        <taxon>Dothideomycetes</taxon>
        <taxon>Dothideomycetidae</taxon>
        <taxon>Mycosphaerellales</taxon>
        <taxon>Teratosphaeriaceae</taxon>
        <taxon>Recurvomyces</taxon>
    </lineage>
</organism>
<gene>
    <name evidence="1" type="ORF">LTR78_003715</name>
</gene>
<sequence length="140" mass="15576">MPSSKSTKTSTSWHHFLKHCHLVPGSSDSGMWPYAKLLLNFGADPYAEIPDGTKVVQQIRKNARHTVVPSMLLSTEQRLLKVCSGNLLPKLCACLEEAREQRARKIVEKKAAEQTQGKLFVNALWNSFGSNLVSSRKARG</sequence>
<dbReference type="Proteomes" id="UP001274830">
    <property type="component" value="Unassembled WGS sequence"/>
</dbReference>
<proteinExistence type="predicted"/>
<name>A0AAE1C372_9PEZI</name>
<evidence type="ECO:0000313" key="2">
    <source>
        <dbReference type="Proteomes" id="UP001274830"/>
    </source>
</evidence>
<evidence type="ECO:0000313" key="1">
    <source>
        <dbReference type="EMBL" id="KAK3676439.1"/>
    </source>
</evidence>
<dbReference type="AlphaFoldDB" id="A0AAE1C372"/>
<keyword evidence="2" id="KW-1185">Reference proteome</keyword>
<protein>
    <submittedName>
        <fullName evidence="1">Uncharacterized protein</fullName>
    </submittedName>
</protein>
<accession>A0AAE1C372</accession>
<dbReference type="EMBL" id="JAUTXT010000010">
    <property type="protein sequence ID" value="KAK3676439.1"/>
    <property type="molecule type" value="Genomic_DNA"/>
</dbReference>
<comment type="caution">
    <text evidence="1">The sequence shown here is derived from an EMBL/GenBank/DDBJ whole genome shotgun (WGS) entry which is preliminary data.</text>
</comment>